<dbReference type="InterPro" id="IPR036388">
    <property type="entry name" value="WH-like_DNA-bd_sf"/>
</dbReference>
<keyword evidence="10" id="KW-1185">Reference proteome</keyword>
<dbReference type="InterPro" id="IPR013249">
    <property type="entry name" value="RNA_pol_sigma70_r4_t2"/>
</dbReference>
<dbReference type="CDD" id="cd06171">
    <property type="entry name" value="Sigma70_r4"/>
    <property type="match status" value="1"/>
</dbReference>
<proteinExistence type="inferred from homology"/>
<dbReference type="InterPro" id="IPR013325">
    <property type="entry name" value="RNA_pol_sigma_r2"/>
</dbReference>
<dbReference type="InterPro" id="IPR007627">
    <property type="entry name" value="RNA_pol_sigma70_r2"/>
</dbReference>
<dbReference type="SUPFAM" id="SSF88659">
    <property type="entry name" value="Sigma3 and sigma4 domains of RNA polymerase sigma factors"/>
    <property type="match status" value="1"/>
</dbReference>
<dbReference type="Pfam" id="PF08281">
    <property type="entry name" value="Sigma70_r4_2"/>
    <property type="match status" value="1"/>
</dbReference>
<dbReference type="InterPro" id="IPR013324">
    <property type="entry name" value="RNA_pol_sigma_r3/r4-like"/>
</dbReference>
<evidence type="ECO:0000256" key="5">
    <source>
        <dbReference type="ARBA" id="ARBA00023163"/>
    </source>
</evidence>
<dbReference type="GO" id="GO:0006352">
    <property type="term" value="P:DNA-templated transcription initiation"/>
    <property type="evidence" value="ECO:0007669"/>
    <property type="project" value="InterPro"/>
</dbReference>
<keyword evidence="3" id="KW-0731">Sigma factor</keyword>
<feature type="domain" description="RNA polymerase sigma-70 region 2" evidence="7">
    <location>
        <begin position="72"/>
        <end position="140"/>
    </location>
</feature>
<accession>A0A1H9F1T8</accession>
<dbReference type="PANTHER" id="PTHR43133:SF8">
    <property type="entry name" value="RNA POLYMERASE SIGMA FACTOR HI_1459-RELATED"/>
    <property type="match status" value="1"/>
</dbReference>
<dbReference type="GO" id="GO:0003677">
    <property type="term" value="F:DNA binding"/>
    <property type="evidence" value="ECO:0007669"/>
    <property type="project" value="UniProtKB-KW"/>
</dbReference>
<dbReference type="AlphaFoldDB" id="A0A1H9F1T8"/>
<sequence length="233" mass="25961">MEIEDREALTAPGADPHAEHEARGGVPGEGRGEPEGVPRAGQAGPAPYPGGLAEATVVGRAQEGDLEAFELIVRRYQGPVFRLAYRMLGDRGEAEDVVQDCLVLVWRKLPSLTDAQAFHRWVYQLATRRCLSVLRTRTRRRTDATEPEELEADLPLDEASDPASLAQHHAQLRGLDTFLRRLPDEQRACWVLRELHDLSYPEIAFATNLPVSTVRGRLARARQNLAKGMSAWR</sequence>
<evidence type="ECO:0000256" key="3">
    <source>
        <dbReference type="ARBA" id="ARBA00023082"/>
    </source>
</evidence>
<dbReference type="EMBL" id="FOFA01000003">
    <property type="protein sequence ID" value="SEQ31944.1"/>
    <property type="molecule type" value="Genomic_DNA"/>
</dbReference>
<evidence type="ECO:0000256" key="6">
    <source>
        <dbReference type="SAM" id="MobiDB-lite"/>
    </source>
</evidence>
<dbReference type="STRING" id="1036181.SAMN05421756_103123"/>
<evidence type="ECO:0000256" key="1">
    <source>
        <dbReference type="ARBA" id="ARBA00010641"/>
    </source>
</evidence>
<dbReference type="InterPro" id="IPR014284">
    <property type="entry name" value="RNA_pol_sigma-70_dom"/>
</dbReference>
<evidence type="ECO:0000259" key="8">
    <source>
        <dbReference type="Pfam" id="PF08281"/>
    </source>
</evidence>
<evidence type="ECO:0000256" key="2">
    <source>
        <dbReference type="ARBA" id="ARBA00023015"/>
    </source>
</evidence>
<feature type="domain" description="RNA polymerase sigma factor 70 region 4 type 2" evidence="8">
    <location>
        <begin position="175"/>
        <end position="225"/>
    </location>
</feature>
<dbReference type="InterPro" id="IPR039425">
    <property type="entry name" value="RNA_pol_sigma-70-like"/>
</dbReference>
<organism evidence="9 10">
    <name type="scientific">Microlunatus flavus</name>
    <dbReference type="NCBI Taxonomy" id="1036181"/>
    <lineage>
        <taxon>Bacteria</taxon>
        <taxon>Bacillati</taxon>
        <taxon>Actinomycetota</taxon>
        <taxon>Actinomycetes</taxon>
        <taxon>Propionibacteriales</taxon>
        <taxon>Propionibacteriaceae</taxon>
        <taxon>Microlunatus</taxon>
    </lineage>
</organism>
<evidence type="ECO:0000256" key="4">
    <source>
        <dbReference type="ARBA" id="ARBA00023125"/>
    </source>
</evidence>
<dbReference type="Pfam" id="PF04542">
    <property type="entry name" value="Sigma70_r2"/>
    <property type="match status" value="1"/>
</dbReference>
<evidence type="ECO:0000259" key="7">
    <source>
        <dbReference type="Pfam" id="PF04542"/>
    </source>
</evidence>
<gene>
    <name evidence="9" type="ORF">SAMN05421756_103123</name>
</gene>
<dbReference type="GO" id="GO:0016987">
    <property type="term" value="F:sigma factor activity"/>
    <property type="evidence" value="ECO:0007669"/>
    <property type="project" value="UniProtKB-KW"/>
</dbReference>
<dbReference type="Gene3D" id="1.10.1740.10">
    <property type="match status" value="1"/>
</dbReference>
<protein>
    <submittedName>
        <fullName evidence="9">RNA polymerase sigma-70 factor, ECF subfamily</fullName>
    </submittedName>
</protein>
<dbReference type="SUPFAM" id="SSF88946">
    <property type="entry name" value="Sigma2 domain of RNA polymerase sigma factors"/>
    <property type="match status" value="1"/>
</dbReference>
<keyword evidence="4" id="KW-0238">DNA-binding</keyword>
<evidence type="ECO:0000313" key="9">
    <source>
        <dbReference type="EMBL" id="SEQ31944.1"/>
    </source>
</evidence>
<keyword evidence="2" id="KW-0805">Transcription regulation</keyword>
<comment type="similarity">
    <text evidence="1">Belongs to the sigma-70 factor family. ECF subfamily.</text>
</comment>
<dbReference type="RefSeq" id="WP_198410018.1">
    <property type="nucleotide sequence ID" value="NZ_FOFA01000003.1"/>
</dbReference>
<reference evidence="10" key="1">
    <citation type="submission" date="2016-10" db="EMBL/GenBank/DDBJ databases">
        <authorList>
            <person name="Varghese N."/>
            <person name="Submissions S."/>
        </authorList>
    </citation>
    <scope>NUCLEOTIDE SEQUENCE [LARGE SCALE GENOMIC DNA]</scope>
    <source>
        <strain evidence="10">CGMCC 4.6856</strain>
    </source>
</reference>
<feature type="compositionally biased region" description="Low complexity" evidence="6">
    <location>
        <begin position="37"/>
        <end position="50"/>
    </location>
</feature>
<name>A0A1H9F1T8_9ACTN</name>
<dbReference type="NCBIfam" id="TIGR02937">
    <property type="entry name" value="sigma70-ECF"/>
    <property type="match status" value="1"/>
</dbReference>
<dbReference type="PANTHER" id="PTHR43133">
    <property type="entry name" value="RNA POLYMERASE ECF-TYPE SIGMA FACTO"/>
    <property type="match status" value="1"/>
</dbReference>
<keyword evidence="5" id="KW-0804">Transcription</keyword>
<dbReference type="Gene3D" id="1.10.10.10">
    <property type="entry name" value="Winged helix-like DNA-binding domain superfamily/Winged helix DNA-binding domain"/>
    <property type="match status" value="1"/>
</dbReference>
<dbReference type="Proteomes" id="UP000198504">
    <property type="component" value="Unassembled WGS sequence"/>
</dbReference>
<evidence type="ECO:0000313" key="10">
    <source>
        <dbReference type="Proteomes" id="UP000198504"/>
    </source>
</evidence>
<feature type="region of interest" description="Disordered" evidence="6">
    <location>
        <begin position="1"/>
        <end position="50"/>
    </location>
</feature>